<dbReference type="SUPFAM" id="SSF56112">
    <property type="entry name" value="Protein kinase-like (PK-like)"/>
    <property type="match status" value="1"/>
</dbReference>
<keyword evidence="21" id="KW-1185">Reference proteome</keyword>
<evidence type="ECO:0000256" key="6">
    <source>
        <dbReference type="ARBA" id="ARBA00022692"/>
    </source>
</evidence>
<comment type="catalytic activity">
    <reaction evidence="14">
        <text>L-threonyl-[protein] + ATP = O-phospho-L-threonyl-[protein] + ADP + H(+)</text>
        <dbReference type="Rhea" id="RHEA:46608"/>
        <dbReference type="Rhea" id="RHEA-COMP:11060"/>
        <dbReference type="Rhea" id="RHEA-COMP:11605"/>
        <dbReference type="ChEBI" id="CHEBI:15378"/>
        <dbReference type="ChEBI" id="CHEBI:30013"/>
        <dbReference type="ChEBI" id="CHEBI:30616"/>
        <dbReference type="ChEBI" id="CHEBI:61977"/>
        <dbReference type="ChEBI" id="CHEBI:456216"/>
        <dbReference type="EC" id="2.7.11.1"/>
    </reaction>
</comment>
<feature type="domain" description="Protein kinase" evidence="20">
    <location>
        <begin position="580"/>
        <end position="887"/>
    </location>
</feature>
<keyword evidence="12 18" id="KW-1133">Transmembrane helix</keyword>
<keyword evidence="4" id="KW-0433">Leucine-rich repeat</keyword>
<reference evidence="21" key="1">
    <citation type="submission" date="2025-05" db="UniProtKB">
        <authorList>
            <consortium name="RefSeq"/>
        </authorList>
    </citation>
    <scope>NUCLEOTIDE SEQUENCE [LARGE SCALE GENOMIC DNA]</scope>
</reference>
<evidence type="ECO:0000256" key="1">
    <source>
        <dbReference type="ARBA" id="ARBA00004167"/>
    </source>
</evidence>
<dbReference type="PROSITE" id="PS00108">
    <property type="entry name" value="PROTEIN_KINASE_ST"/>
    <property type="match status" value="1"/>
</dbReference>
<organism evidence="21 22">
    <name type="scientific">Ziziphus jujuba</name>
    <name type="common">Chinese jujube</name>
    <name type="synonym">Ziziphus sativa</name>
    <dbReference type="NCBI Taxonomy" id="326968"/>
    <lineage>
        <taxon>Eukaryota</taxon>
        <taxon>Viridiplantae</taxon>
        <taxon>Streptophyta</taxon>
        <taxon>Embryophyta</taxon>
        <taxon>Tracheophyta</taxon>
        <taxon>Spermatophyta</taxon>
        <taxon>Magnoliopsida</taxon>
        <taxon>eudicotyledons</taxon>
        <taxon>Gunneridae</taxon>
        <taxon>Pentapetalae</taxon>
        <taxon>rosids</taxon>
        <taxon>fabids</taxon>
        <taxon>Rosales</taxon>
        <taxon>Rhamnaceae</taxon>
        <taxon>Paliureae</taxon>
        <taxon>Ziziphus</taxon>
    </lineage>
</organism>
<dbReference type="PROSITE" id="PS50011">
    <property type="entry name" value="PROTEIN_KINASE_DOM"/>
    <property type="match status" value="1"/>
</dbReference>
<dbReference type="InterPro" id="IPR032675">
    <property type="entry name" value="LRR_dom_sf"/>
</dbReference>
<dbReference type="PANTHER" id="PTHR45631:SF202">
    <property type="entry name" value="SENESCENCE-INDUCED RECEPTOR-LIKE SERINE_THREONINE-PROTEIN KINASE"/>
    <property type="match status" value="1"/>
</dbReference>
<dbReference type="Pfam" id="PF07714">
    <property type="entry name" value="PK_Tyr_Ser-Thr"/>
    <property type="match status" value="1"/>
</dbReference>
<keyword evidence="8" id="KW-0677">Repeat</keyword>
<evidence type="ECO:0000313" key="21">
    <source>
        <dbReference type="Proteomes" id="UP001652623"/>
    </source>
</evidence>
<dbReference type="InterPro" id="IPR001245">
    <property type="entry name" value="Ser-Thr/Tyr_kinase_cat_dom"/>
</dbReference>
<evidence type="ECO:0000256" key="11">
    <source>
        <dbReference type="ARBA" id="ARBA00022840"/>
    </source>
</evidence>
<proteinExistence type="predicted"/>
<evidence type="ECO:0000256" key="5">
    <source>
        <dbReference type="ARBA" id="ARBA00022679"/>
    </source>
</evidence>
<evidence type="ECO:0000256" key="17">
    <source>
        <dbReference type="SAM" id="MobiDB-lite"/>
    </source>
</evidence>
<evidence type="ECO:0000256" key="3">
    <source>
        <dbReference type="ARBA" id="ARBA00022527"/>
    </source>
</evidence>
<name>A0ABM3ZW67_ZIZJJ</name>
<dbReference type="InterPro" id="IPR001611">
    <property type="entry name" value="Leu-rich_rpt"/>
</dbReference>
<dbReference type="PRINTS" id="PR00019">
    <property type="entry name" value="LEURICHRPT"/>
</dbReference>
<evidence type="ECO:0000256" key="8">
    <source>
        <dbReference type="ARBA" id="ARBA00022737"/>
    </source>
</evidence>
<comment type="subcellular location">
    <subcellularLocation>
        <location evidence="1">Membrane</location>
        <topology evidence="1">Single-pass membrane protein</topology>
    </subcellularLocation>
</comment>
<dbReference type="Pfam" id="PF13855">
    <property type="entry name" value="LRR_8"/>
    <property type="match status" value="1"/>
</dbReference>
<evidence type="ECO:0000256" key="14">
    <source>
        <dbReference type="ARBA" id="ARBA00047899"/>
    </source>
</evidence>
<dbReference type="SMART" id="SM00369">
    <property type="entry name" value="LRR_TYP"/>
    <property type="match status" value="2"/>
</dbReference>
<dbReference type="SUPFAM" id="SSF52058">
    <property type="entry name" value="L domain-like"/>
    <property type="match status" value="1"/>
</dbReference>
<dbReference type="InterPro" id="IPR000719">
    <property type="entry name" value="Prot_kinase_dom"/>
</dbReference>
<keyword evidence="5" id="KW-0808">Transferase</keyword>
<keyword evidence="11 16" id="KW-0067">ATP-binding</keyword>
<evidence type="ECO:0000256" key="4">
    <source>
        <dbReference type="ARBA" id="ARBA00022614"/>
    </source>
</evidence>
<dbReference type="InterPro" id="IPR017441">
    <property type="entry name" value="Protein_kinase_ATP_BS"/>
</dbReference>
<dbReference type="RefSeq" id="XP_060668713.1">
    <property type="nucleotide sequence ID" value="XM_060812730.1"/>
</dbReference>
<evidence type="ECO:0000256" key="7">
    <source>
        <dbReference type="ARBA" id="ARBA00022729"/>
    </source>
</evidence>
<keyword evidence="7 19" id="KW-0732">Signal</keyword>
<dbReference type="SMART" id="SM00220">
    <property type="entry name" value="S_TKc"/>
    <property type="match status" value="1"/>
</dbReference>
<evidence type="ECO:0000259" key="20">
    <source>
        <dbReference type="PROSITE" id="PS50011"/>
    </source>
</evidence>
<evidence type="ECO:0000256" key="10">
    <source>
        <dbReference type="ARBA" id="ARBA00022777"/>
    </source>
</evidence>
<dbReference type="InterPro" id="IPR024788">
    <property type="entry name" value="Malectin-like_Carb-bd_dom"/>
</dbReference>
<protein>
    <recommendedName>
        <fullName evidence="2">non-specific serine/threonine protein kinase</fullName>
        <ecNumber evidence="2">2.7.11.1</ecNumber>
    </recommendedName>
</protein>
<keyword evidence="6 18" id="KW-0812">Transmembrane</keyword>
<feature type="binding site" evidence="16">
    <location>
        <position position="607"/>
    </location>
    <ligand>
        <name>ATP</name>
        <dbReference type="ChEBI" id="CHEBI:30616"/>
    </ligand>
</feature>
<evidence type="ECO:0000313" key="22">
    <source>
        <dbReference type="RefSeq" id="XP_060668713.1"/>
    </source>
</evidence>
<dbReference type="Gene3D" id="1.10.510.10">
    <property type="entry name" value="Transferase(Phosphotransferase) domain 1"/>
    <property type="match status" value="1"/>
</dbReference>
<evidence type="ECO:0000256" key="19">
    <source>
        <dbReference type="SAM" id="SignalP"/>
    </source>
</evidence>
<keyword evidence="9 16" id="KW-0547">Nucleotide-binding</keyword>
<dbReference type="GeneID" id="132799971"/>
<evidence type="ECO:0000256" key="15">
    <source>
        <dbReference type="ARBA" id="ARBA00048679"/>
    </source>
</evidence>
<dbReference type="InterPro" id="IPR003591">
    <property type="entry name" value="Leu-rich_rpt_typical-subtyp"/>
</dbReference>
<dbReference type="CDD" id="cd14066">
    <property type="entry name" value="STKc_IRAK"/>
    <property type="match status" value="1"/>
</dbReference>
<dbReference type="EC" id="2.7.11.1" evidence="2"/>
<comment type="catalytic activity">
    <reaction evidence="15">
        <text>L-seryl-[protein] + ATP = O-phospho-L-seryl-[protein] + ADP + H(+)</text>
        <dbReference type="Rhea" id="RHEA:17989"/>
        <dbReference type="Rhea" id="RHEA-COMP:9863"/>
        <dbReference type="Rhea" id="RHEA-COMP:11604"/>
        <dbReference type="ChEBI" id="CHEBI:15378"/>
        <dbReference type="ChEBI" id="CHEBI:29999"/>
        <dbReference type="ChEBI" id="CHEBI:30616"/>
        <dbReference type="ChEBI" id="CHEBI:83421"/>
        <dbReference type="ChEBI" id="CHEBI:456216"/>
        <dbReference type="EC" id="2.7.11.1"/>
    </reaction>
</comment>
<dbReference type="InterPro" id="IPR011009">
    <property type="entry name" value="Kinase-like_dom_sf"/>
</dbReference>
<sequence>MAKLYLLLAILLPVAFVLVHGQDQQGFISIDCGASNDYTDDITGISYSTDDKFIETGVSRIISPEFNTRILYKRFSNVRSFPEGTKNCYTLRPIQGRNHSYLIRASFMYGNYDAKSQPPEFDLYLGVNKWNSVKLEDAFSLTSFEIIHVLQSDYIHVCLVNTASGTPFISALELRLLNNGSYVTQSGSLELFVRADCGLSPSELLRYPDDSLDRIWEPLNDDAWEVLNTSLPVTPNRYEPPPIVLTTAVTPKNANDSGLKLPWSSEHNVSNDFYFYLHFTEIVKDLQIENQTRTMNIFLNNKLWYGPFFPDYLSAFTVYSTSPETGSYFEFWINKTENSTLPPVISAIEVYTVKQLVLSQTDQNDVDAIMNIKFFYGLKIRDWQGDPCAPTTWNGVNCSYSGFDPPRIISLNLSSSGLTKSIAPYISDLILLQILDLSNNNLTGMVPDFLSQMPDLRILNLQHNNLSGTLPSGLYEKSKNEAIFLSVDENPNLCSTNPCDEKKDKKSDNSIVIPVATSVGGFLVVLLISVAVFCGLKRRKQAAVPNLTTVNVEFNIKKDEESEEIKKQQFTYSQVLGITKNFERVIGKGGFGTVYHGYLNNSEVAVKMLSRSSAQGFKEFHAEAKLLTRVYHRNLTSLVGYCDEGPNMGLIYEYMSNGDLAWHLSDRNPHPLSWEERLKISIDAAQGLEYLHNGCKPPMIHRDVKTTNILLNEKLQAKLADFGLSRAFPTDGDSHVSTVVVGTPGYLDPEYYISNRLTEKSDVFSFGVVLLETITGRRAIDKNAKNKDQKGHIIEWVNLILSRGDIYNMVDPRLDQEFDKNSVWRAVDVAMACASPTSIRRLTMTQVVMELKQCLAMEMGRTVGSNVTESSELPEMFRRTQRVPQSR</sequence>
<evidence type="ECO:0000256" key="18">
    <source>
        <dbReference type="SAM" id="Phobius"/>
    </source>
</evidence>
<feature type="region of interest" description="Disordered" evidence="17">
    <location>
        <begin position="865"/>
        <end position="887"/>
    </location>
</feature>
<gene>
    <name evidence="22" type="primary">LOC132799971</name>
</gene>
<feature type="chain" id="PRO_5046335127" description="non-specific serine/threonine protein kinase" evidence="19">
    <location>
        <begin position="22"/>
        <end position="887"/>
    </location>
</feature>
<evidence type="ECO:0000256" key="12">
    <source>
        <dbReference type="ARBA" id="ARBA00022989"/>
    </source>
</evidence>
<feature type="signal peptide" evidence="19">
    <location>
        <begin position="1"/>
        <end position="21"/>
    </location>
</feature>
<dbReference type="PROSITE" id="PS00107">
    <property type="entry name" value="PROTEIN_KINASE_ATP"/>
    <property type="match status" value="1"/>
</dbReference>
<keyword evidence="10" id="KW-0418">Kinase</keyword>
<accession>A0ABM3ZW67</accession>
<evidence type="ECO:0000256" key="9">
    <source>
        <dbReference type="ARBA" id="ARBA00022741"/>
    </source>
</evidence>
<evidence type="ECO:0000256" key="2">
    <source>
        <dbReference type="ARBA" id="ARBA00012513"/>
    </source>
</evidence>
<feature type="transmembrane region" description="Helical" evidence="18">
    <location>
        <begin position="511"/>
        <end position="536"/>
    </location>
</feature>
<reference evidence="22" key="2">
    <citation type="submission" date="2025-08" db="UniProtKB">
        <authorList>
            <consortium name="RefSeq"/>
        </authorList>
    </citation>
    <scope>IDENTIFICATION</scope>
    <source>
        <tissue evidence="22">Seedling</tissue>
    </source>
</reference>
<dbReference type="Pfam" id="PF12819">
    <property type="entry name" value="Malectin_like"/>
    <property type="match status" value="1"/>
</dbReference>
<dbReference type="Gene3D" id="3.30.200.20">
    <property type="entry name" value="Phosphorylase Kinase, domain 1"/>
    <property type="match status" value="1"/>
</dbReference>
<dbReference type="Gene3D" id="3.80.10.10">
    <property type="entry name" value="Ribonuclease Inhibitor"/>
    <property type="match status" value="1"/>
</dbReference>
<dbReference type="InterPro" id="IPR008271">
    <property type="entry name" value="Ser/Thr_kinase_AS"/>
</dbReference>
<dbReference type="Proteomes" id="UP001652623">
    <property type="component" value="Chromosome 1"/>
</dbReference>
<keyword evidence="13 18" id="KW-0472">Membrane</keyword>
<keyword evidence="3" id="KW-0723">Serine/threonine-protein kinase</keyword>
<dbReference type="PANTHER" id="PTHR45631">
    <property type="entry name" value="OS07G0107800 PROTEIN-RELATED"/>
    <property type="match status" value="1"/>
</dbReference>
<evidence type="ECO:0000256" key="16">
    <source>
        <dbReference type="PROSITE-ProRule" id="PRU10141"/>
    </source>
</evidence>
<evidence type="ECO:0000256" key="13">
    <source>
        <dbReference type="ARBA" id="ARBA00023136"/>
    </source>
</evidence>